<name>A0A2N9LQB7_9BACT</name>
<dbReference type="PANTHER" id="PTHR14218:SF15">
    <property type="entry name" value="TRIPEPTIDYL-PEPTIDASE 1"/>
    <property type="match status" value="1"/>
</dbReference>
<keyword evidence="4" id="KW-0378">Hydrolase</keyword>
<dbReference type="Proteomes" id="UP000239735">
    <property type="component" value="Unassembled WGS sequence"/>
</dbReference>
<dbReference type="PROSITE" id="PS51892">
    <property type="entry name" value="SUBTILASE"/>
    <property type="match status" value="1"/>
</dbReference>
<dbReference type="InterPro" id="IPR030400">
    <property type="entry name" value="Sedolisin_dom"/>
</dbReference>
<accession>A0A2N9LQB7</accession>
<dbReference type="InterPro" id="IPR000209">
    <property type="entry name" value="Peptidase_S8/S53_dom"/>
</dbReference>
<dbReference type="Pfam" id="PF00082">
    <property type="entry name" value="Peptidase_S8"/>
    <property type="match status" value="1"/>
</dbReference>
<organism evidence="4 5">
    <name type="scientific">Candidatus Sulfuritelmatomonas gaucii</name>
    <dbReference type="NCBI Taxonomy" id="2043161"/>
    <lineage>
        <taxon>Bacteria</taxon>
        <taxon>Pseudomonadati</taxon>
        <taxon>Acidobacteriota</taxon>
        <taxon>Terriglobia</taxon>
        <taxon>Terriglobales</taxon>
        <taxon>Acidobacteriaceae</taxon>
        <taxon>Candidatus Sulfuritelmatomonas</taxon>
    </lineage>
</organism>
<feature type="compositionally biased region" description="Polar residues" evidence="2">
    <location>
        <begin position="76"/>
        <end position="93"/>
    </location>
</feature>
<comment type="similarity">
    <text evidence="1">Belongs to the peptidase S8 family.</text>
</comment>
<dbReference type="PROSITE" id="PS51695">
    <property type="entry name" value="SEDOLISIN"/>
    <property type="match status" value="1"/>
</dbReference>
<dbReference type="GO" id="GO:0006508">
    <property type="term" value="P:proteolysis"/>
    <property type="evidence" value="ECO:0007669"/>
    <property type="project" value="InterPro"/>
</dbReference>
<dbReference type="AlphaFoldDB" id="A0A2N9LQB7"/>
<evidence type="ECO:0000313" key="5">
    <source>
        <dbReference type="Proteomes" id="UP000239735"/>
    </source>
</evidence>
<dbReference type="InterPro" id="IPR036852">
    <property type="entry name" value="Peptidase_S8/S53_dom_sf"/>
</dbReference>
<dbReference type="Gene3D" id="3.40.50.200">
    <property type="entry name" value="Peptidase S8/S53 domain"/>
    <property type="match status" value="1"/>
</dbReference>
<gene>
    <name evidence="4" type="ORF">SBA5_50048</name>
</gene>
<dbReference type="GO" id="GO:0004252">
    <property type="term" value="F:serine-type endopeptidase activity"/>
    <property type="evidence" value="ECO:0007669"/>
    <property type="project" value="InterPro"/>
</dbReference>
<feature type="region of interest" description="Disordered" evidence="2">
    <location>
        <begin position="76"/>
        <end position="95"/>
    </location>
</feature>
<dbReference type="CDD" id="cd04056">
    <property type="entry name" value="Peptidases_S53"/>
    <property type="match status" value="1"/>
</dbReference>
<dbReference type="SUPFAM" id="SSF52743">
    <property type="entry name" value="Subtilisin-like"/>
    <property type="match status" value="1"/>
</dbReference>
<comment type="caution">
    <text evidence="1">Lacks conserved residue(s) required for the propagation of feature annotation.</text>
</comment>
<dbReference type="EMBL" id="OKRB01000108">
    <property type="protein sequence ID" value="SPE25459.1"/>
    <property type="molecule type" value="Genomic_DNA"/>
</dbReference>
<dbReference type="InterPro" id="IPR050819">
    <property type="entry name" value="Tripeptidyl-peptidase_I"/>
</dbReference>
<evidence type="ECO:0000256" key="2">
    <source>
        <dbReference type="SAM" id="MobiDB-lite"/>
    </source>
</evidence>
<reference evidence="5" key="1">
    <citation type="submission" date="2018-02" db="EMBL/GenBank/DDBJ databases">
        <authorList>
            <person name="Hausmann B."/>
        </authorList>
    </citation>
    <scope>NUCLEOTIDE SEQUENCE [LARGE SCALE GENOMIC DNA]</scope>
    <source>
        <strain evidence="5">Peat soil MAG SbA5</strain>
    </source>
</reference>
<feature type="domain" description="Peptidase S53" evidence="3">
    <location>
        <begin position="23"/>
        <end position="363"/>
    </location>
</feature>
<protein>
    <submittedName>
        <fullName evidence="4">Subtilase family protein</fullName>
        <ecNumber evidence="4">3.4.21.-</ecNumber>
    </submittedName>
</protein>
<evidence type="ECO:0000256" key="1">
    <source>
        <dbReference type="PROSITE-ProRule" id="PRU01240"/>
    </source>
</evidence>
<proteinExistence type="inferred from homology"/>
<dbReference type="GO" id="GO:0008240">
    <property type="term" value="F:tripeptidyl-peptidase activity"/>
    <property type="evidence" value="ECO:0007669"/>
    <property type="project" value="TreeGrafter"/>
</dbReference>
<evidence type="ECO:0000259" key="3">
    <source>
        <dbReference type="PROSITE" id="PS51695"/>
    </source>
</evidence>
<dbReference type="OrthoDB" id="9002785at2"/>
<sequence>MTNSPTFGSRAYFKLPKDPRAAAATAWNVPDLCAAYNWPSGKPGGGVIAIVELGGGWVASDIDAFFQSLGQPTPSVTDVSVDGTQNTPNQSGSAGDADYEVALDIEVAGAAYYAATGHAATIRMYWSQDIGQAVAKAASDHCDVCSISWGADEAEWGATAAEQMESAAESAVAGGMIVFAASGDNDSSDGGSTPANVDCPSSCPHVVGCGGTTKTSTQETVWNDDPGQTNGEGTGGGYSTLFPMQSFQIGAPAAPANTQYGNGRMVPDVSADADPNTGYNIYVHGSVTVVGGTSAVAPLYAGLFAAFGTKLGFVTPTLWKNQKAFHDITVGGNGLYNAAVGPDPCTGIGSPVASSIAVIFEPQT</sequence>
<dbReference type="PANTHER" id="PTHR14218">
    <property type="entry name" value="PROTEASE S8 TRIPEPTIDYL PEPTIDASE I CLN2"/>
    <property type="match status" value="1"/>
</dbReference>
<dbReference type="EC" id="3.4.21.-" evidence="4"/>
<evidence type="ECO:0000313" key="4">
    <source>
        <dbReference type="EMBL" id="SPE25459.1"/>
    </source>
</evidence>